<dbReference type="GO" id="GO:0005634">
    <property type="term" value="C:nucleus"/>
    <property type="evidence" value="ECO:0007669"/>
    <property type="project" value="UniProtKB-SubCell"/>
</dbReference>
<organism evidence="14 15">
    <name type="scientific">Penicillium atrosanguineum</name>
    <dbReference type="NCBI Taxonomy" id="1132637"/>
    <lineage>
        <taxon>Eukaryota</taxon>
        <taxon>Fungi</taxon>
        <taxon>Dikarya</taxon>
        <taxon>Ascomycota</taxon>
        <taxon>Pezizomycotina</taxon>
        <taxon>Eurotiomycetes</taxon>
        <taxon>Eurotiomycetidae</taxon>
        <taxon>Eurotiales</taxon>
        <taxon>Aspergillaceae</taxon>
        <taxon>Penicillium</taxon>
    </lineage>
</organism>
<dbReference type="Proteomes" id="UP001147746">
    <property type="component" value="Unassembled WGS sequence"/>
</dbReference>
<dbReference type="PANTHER" id="PTHR40626">
    <property type="entry name" value="MIP31509P"/>
    <property type="match status" value="1"/>
</dbReference>
<keyword evidence="2" id="KW-0479">Metal-binding</keyword>
<evidence type="ECO:0000259" key="12">
    <source>
        <dbReference type="PROSITE" id="PS50048"/>
    </source>
</evidence>
<dbReference type="InterPro" id="IPR051059">
    <property type="entry name" value="VerF-like"/>
</dbReference>
<dbReference type="EMBL" id="JAPZBO010000005">
    <property type="protein sequence ID" value="KAJ5316396.1"/>
    <property type="molecule type" value="Genomic_DNA"/>
</dbReference>
<dbReference type="PROSITE" id="PS50157">
    <property type="entry name" value="ZINC_FINGER_C2H2_2"/>
    <property type="match status" value="1"/>
</dbReference>
<evidence type="ECO:0000256" key="3">
    <source>
        <dbReference type="ARBA" id="ARBA00022737"/>
    </source>
</evidence>
<dbReference type="InterPro" id="IPR036864">
    <property type="entry name" value="Zn2-C6_fun-type_DNA-bd_sf"/>
</dbReference>
<evidence type="ECO:0000256" key="1">
    <source>
        <dbReference type="ARBA" id="ARBA00004123"/>
    </source>
</evidence>
<reference evidence="14" key="2">
    <citation type="journal article" date="2023" name="IMA Fungus">
        <title>Comparative genomic study of the Penicillium genus elucidates a diverse pangenome and 15 lateral gene transfer events.</title>
        <authorList>
            <person name="Petersen C."/>
            <person name="Sorensen T."/>
            <person name="Nielsen M.R."/>
            <person name="Sondergaard T.E."/>
            <person name="Sorensen J.L."/>
            <person name="Fitzpatrick D.A."/>
            <person name="Frisvad J.C."/>
            <person name="Nielsen K.L."/>
        </authorList>
    </citation>
    <scope>NUCLEOTIDE SEQUENCE</scope>
    <source>
        <strain evidence="14">IBT 21472</strain>
    </source>
</reference>
<dbReference type="Pfam" id="PF00172">
    <property type="entry name" value="Zn_clus"/>
    <property type="match status" value="1"/>
</dbReference>
<dbReference type="SMART" id="SM00066">
    <property type="entry name" value="GAL4"/>
    <property type="match status" value="1"/>
</dbReference>
<accession>A0A9W9PXL1</accession>
<dbReference type="AlphaFoldDB" id="A0A9W9PXL1"/>
<name>A0A9W9PXL1_9EURO</name>
<keyword evidence="3" id="KW-0677">Repeat</keyword>
<dbReference type="GO" id="GO:0008270">
    <property type="term" value="F:zinc ion binding"/>
    <property type="evidence" value="ECO:0007669"/>
    <property type="project" value="UniProtKB-KW"/>
</dbReference>
<dbReference type="PROSITE" id="PS50048">
    <property type="entry name" value="ZN2_CY6_FUNGAL_2"/>
    <property type="match status" value="1"/>
</dbReference>
<dbReference type="GO" id="GO:0000978">
    <property type="term" value="F:RNA polymerase II cis-regulatory region sequence-specific DNA binding"/>
    <property type="evidence" value="ECO:0007669"/>
    <property type="project" value="InterPro"/>
</dbReference>
<comment type="caution">
    <text evidence="14">The sequence shown here is derived from an EMBL/GenBank/DDBJ whole genome shotgun (WGS) entry which is preliminary data.</text>
</comment>
<dbReference type="InterPro" id="IPR013087">
    <property type="entry name" value="Znf_C2H2_type"/>
</dbReference>
<dbReference type="SUPFAM" id="SSF57701">
    <property type="entry name" value="Zn2/Cys6 DNA-binding domain"/>
    <property type="match status" value="1"/>
</dbReference>
<evidence type="ECO:0000313" key="15">
    <source>
        <dbReference type="Proteomes" id="UP001147746"/>
    </source>
</evidence>
<keyword evidence="5" id="KW-0862">Zinc</keyword>
<dbReference type="GO" id="GO:0006351">
    <property type="term" value="P:DNA-templated transcription"/>
    <property type="evidence" value="ECO:0007669"/>
    <property type="project" value="InterPro"/>
</dbReference>
<dbReference type="InterPro" id="IPR001138">
    <property type="entry name" value="Zn2Cys6_DnaBD"/>
</dbReference>
<evidence type="ECO:0000256" key="2">
    <source>
        <dbReference type="ARBA" id="ARBA00022723"/>
    </source>
</evidence>
<dbReference type="GO" id="GO:0000785">
    <property type="term" value="C:chromatin"/>
    <property type="evidence" value="ECO:0007669"/>
    <property type="project" value="TreeGrafter"/>
</dbReference>
<reference evidence="14" key="1">
    <citation type="submission" date="2022-12" db="EMBL/GenBank/DDBJ databases">
        <authorList>
            <person name="Petersen C."/>
        </authorList>
    </citation>
    <scope>NUCLEOTIDE SEQUENCE</scope>
    <source>
        <strain evidence="14">IBT 21472</strain>
    </source>
</reference>
<evidence type="ECO:0000256" key="7">
    <source>
        <dbReference type="ARBA" id="ARBA00023125"/>
    </source>
</evidence>
<evidence type="ECO:0000256" key="10">
    <source>
        <dbReference type="PROSITE-ProRule" id="PRU00042"/>
    </source>
</evidence>
<feature type="domain" description="Zn(2)-C6 fungal-type" evidence="12">
    <location>
        <begin position="95"/>
        <end position="124"/>
    </location>
</feature>
<protein>
    <recommendedName>
        <fullName evidence="16">Zn(2)-C6 fungal-type domain-containing protein</fullName>
    </recommendedName>
</protein>
<evidence type="ECO:0000256" key="6">
    <source>
        <dbReference type="ARBA" id="ARBA00023015"/>
    </source>
</evidence>
<evidence type="ECO:0000256" key="9">
    <source>
        <dbReference type="ARBA" id="ARBA00023242"/>
    </source>
</evidence>
<dbReference type="Pfam" id="PF04082">
    <property type="entry name" value="Fungal_trans"/>
    <property type="match status" value="1"/>
</dbReference>
<keyword evidence="8" id="KW-0804">Transcription</keyword>
<feature type="region of interest" description="Disordered" evidence="11">
    <location>
        <begin position="127"/>
        <end position="160"/>
    </location>
</feature>
<evidence type="ECO:0000256" key="4">
    <source>
        <dbReference type="ARBA" id="ARBA00022771"/>
    </source>
</evidence>
<dbReference type="GO" id="GO:0000981">
    <property type="term" value="F:DNA-binding transcription factor activity, RNA polymerase II-specific"/>
    <property type="evidence" value="ECO:0007669"/>
    <property type="project" value="InterPro"/>
</dbReference>
<keyword evidence="6" id="KW-0805">Transcription regulation</keyword>
<evidence type="ECO:0000256" key="11">
    <source>
        <dbReference type="SAM" id="MobiDB-lite"/>
    </source>
</evidence>
<feature type="domain" description="C2H2-type" evidence="13">
    <location>
        <begin position="25"/>
        <end position="44"/>
    </location>
</feature>
<keyword evidence="15" id="KW-1185">Reference proteome</keyword>
<evidence type="ECO:0000256" key="8">
    <source>
        <dbReference type="ARBA" id="ARBA00023163"/>
    </source>
</evidence>
<keyword evidence="7" id="KW-0238">DNA-binding</keyword>
<comment type="subcellular location">
    <subcellularLocation>
        <location evidence="1">Nucleus</location>
    </subcellularLocation>
</comment>
<evidence type="ECO:0000313" key="14">
    <source>
        <dbReference type="EMBL" id="KAJ5316396.1"/>
    </source>
</evidence>
<sequence>MVRVGFSLHPQLSHTIVLPRLCIMFQCSHCDKGYQRKTHLIRHEATPALVELSFLWEIFLKDLSREVTRRHAKACAKKHDQPIPEAGKAGRKRQSCDSCFEAKAACDKKLPCSRCISLGRPCNFAAQPSPSPGPTCSEAASSPSPPTTSQPSARRDGPFSFLRHFASPSVQKDRLAIGETGKHSTPRNLATLYSHIEDALIPSNPLSAFLGFGEYPSNPLDGDEGFLSDYLSDALFPSKLSNQLTKITAELVETSKSMGIRSENPELDIMQLTAVFGVSNISVFVSVFFHAFHWHLPIVHSPSFDPGAVSNPLLLAIFLAGAAYSTAMDDTTASSSSWIIDVAEEYIFRQVSHLSIVPSPMDPANLLPTVQTLQSALIIEMLQFARDDLSTRRRIRIIRHPCLVSTVRSLGIFQLKRSAIPDGCDDVTWKNLIAEEMCLRIASWAFLADGFLTVCLKNHPAISIFEMNCNFPWSADLWEAESASAFSKIAAARSSELPLPPLREVATQLLEIPQTAPISWSLSISAEHLLILVYAINSLAFQTRAGLLPYLLVEKIGLAAENWKRIWDSVIGSLDDDQYLHLGYPKHAEELWWLLKATLDVTEQSGNSFPYLDSTATDDMGSLNEFIQWCHRNFS</sequence>
<proteinExistence type="predicted"/>
<dbReference type="PANTHER" id="PTHR40626:SF1">
    <property type="entry name" value="TRANSCRIPTION FACTOR WITH C2H2 AND ZN(2)-CYS(6) DNA BINDING DOMAIN (EUROFUNG)"/>
    <property type="match status" value="1"/>
</dbReference>
<dbReference type="CDD" id="cd12148">
    <property type="entry name" value="fungal_TF_MHR"/>
    <property type="match status" value="1"/>
</dbReference>
<evidence type="ECO:0008006" key="16">
    <source>
        <dbReference type="Google" id="ProtNLM"/>
    </source>
</evidence>
<evidence type="ECO:0000256" key="5">
    <source>
        <dbReference type="ARBA" id="ARBA00022833"/>
    </source>
</evidence>
<keyword evidence="9" id="KW-0539">Nucleus</keyword>
<keyword evidence="4 10" id="KW-0863">Zinc-finger</keyword>
<gene>
    <name evidence="14" type="ORF">N7476_006703</name>
</gene>
<evidence type="ECO:0000259" key="13">
    <source>
        <dbReference type="PROSITE" id="PS50157"/>
    </source>
</evidence>
<dbReference type="CDD" id="cd00067">
    <property type="entry name" value="GAL4"/>
    <property type="match status" value="1"/>
</dbReference>
<dbReference type="Gene3D" id="4.10.240.10">
    <property type="entry name" value="Zn(2)-C6 fungal-type DNA-binding domain"/>
    <property type="match status" value="1"/>
</dbReference>
<dbReference type="InterPro" id="IPR007219">
    <property type="entry name" value="XnlR_reg_dom"/>
</dbReference>